<dbReference type="AlphaFoldDB" id="A0A430APL9"/>
<dbReference type="Gene3D" id="3.60.15.10">
    <property type="entry name" value="Ribonuclease Z/Hydroxyacylglutathione hydrolase-like"/>
    <property type="match status" value="1"/>
</dbReference>
<accession>A0A430APL9</accession>
<dbReference type="Proteomes" id="UP000286773">
    <property type="component" value="Unassembled WGS sequence"/>
</dbReference>
<gene>
    <name evidence="3" type="ORF">CBF27_11340</name>
</gene>
<reference evidence="3 4" key="1">
    <citation type="submission" date="2017-05" db="EMBL/GenBank/DDBJ databases">
        <title>Vagococcus spp. assemblies.</title>
        <authorList>
            <person name="Gulvik C.A."/>
        </authorList>
    </citation>
    <scope>NUCLEOTIDE SEQUENCE [LARGE SCALE GENOMIC DNA]</scope>
    <source>
        <strain evidence="3 4">LMG 24798</strain>
    </source>
</reference>
<keyword evidence="1" id="KW-0862">Zinc</keyword>
<evidence type="ECO:0000313" key="3">
    <source>
        <dbReference type="EMBL" id="RSU10110.1"/>
    </source>
</evidence>
<dbReference type="EMBL" id="NGKC01000014">
    <property type="protein sequence ID" value="RSU10110.1"/>
    <property type="molecule type" value="Genomic_DNA"/>
</dbReference>
<evidence type="ECO:0000313" key="4">
    <source>
        <dbReference type="Proteomes" id="UP000286773"/>
    </source>
</evidence>
<dbReference type="Pfam" id="PF12706">
    <property type="entry name" value="Lactamase_B_2"/>
    <property type="match status" value="1"/>
</dbReference>
<name>A0A430APL9_9ENTE</name>
<dbReference type="PANTHER" id="PTHR46018:SF4">
    <property type="entry name" value="METALLO-HYDROLASE YHFI-RELATED"/>
    <property type="match status" value="1"/>
</dbReference>
<dbReference type="SUPFAM" id="SSF56281">
    <property type="entry name" value="Metallo-hydrolase/oxidoreductase"/>
    <property type="match status" value="1"/>
</dbReference>
<evidence type="ECO:0000256" key="1">
    <source>
        <dbReference type="ARBA" id="ARBA00022833"/>
    </source>
</evidence>
<feature type="domain" description="Metallo-beta-lactamase" evidence="2">
    <location>
        <begin position="18"/>
        <end position="210"/>
    </location>
</feature>
<dbReference type="SMART" id="SM00849">
    <property type="entry name" value="Lactamase_B"/>
    <property type="match status" value="1"/>
</dbReference>
<dbReference type="PANTHER" id="PTHR46018">
    <property type="entry name" value="ZINC PHOSPHODIESTERASE ELAC PROTEIN 1"/>
    <property type="match status" value="1"/>
</dbReference>
<proteinExistence type="predicted"/>
<dbReference type="InterPro" id="IPR001279">
    <property type="entry name" value="Metallo-B-lactamas"/>
</dbReference>
<protein>
    <recommendedName>
        <fullName evidence="2">Metallo-beta-lactamase domain-containing protein</fullName>
    </recommendedName>
</protein>
<evidence type="ECO:0000259" key="2">
    <source>
        <dbReference type="SMART" id="SM00849"/>
    </source>
</evidence>
<dbReference type="OrthoDB" id="9794898at2"/>
<keyword evidence="4" id="KW-1185">Reference proteome</keyword>
<dbReference type="CDD" id="cd07716">
    <property type="entry name" value="RNaseZ_short-form-like_MBL-fold"/>
    <property type="match status" value="1"/>
</dbReference>
<organism evidence="3 4">
    <name type="scientific">Vagococcus acidifermentans</name>
    <dbReference type="NCBI Taxonomy" id="564710"/>
    <lineage>
        <taxon>Bacteria</taxon>
        <taxon>Bacillati</taxon>
        <taxon>Bacillota</taxon>
        <taxon>Bacilli</taxon>
        <taxon>Lactobacillales</taxon>
        <taxon>Enterococcaceae</taxon>
        <taxon>Vagococcus</taxon>
    </lineage>
</organism>
<dbReference type="RefSeq" id="WP_126814428.1">
    <property type="nucleotide sequence ID" value="NZ_NGKC01000014.1"/>
</dbReference>
<dbReference type="GO" id="GO:0042781">
    <property type="term" value="F:3'-tRNA processing endoribonuclease activity"/>
    <property type="evidence" value="ECO:0007669"/>
    <property type="project" value="TreeGrafter"/>
</dbReference>
<comment type="caution">
    <text evidence="3">The sequence shown here is derived from an EMBL/GenBank/DDBJ whole genome shotgun (WGS) entry which is preliminary data.</text>
</comment>
<sequence>MKLTILGYWGGFPFNGDGTTSFLLESDGFSLLLDAGSGSLLALEEHLNPVDLDAVLLTHYHHDHIADLGVLQYYRQLMPKPEQPVLPIYGHMEDAFHFEELTLAGVSEGIGYKETDQVTIGPFSVTFLRTVHPVPCFAVRLVERETGKILVFTADSGYLSALADFAKDADVLITDTYFLEGHENHHAHLTSKETGEIAVAAGVKKLILSHLRQDIELPLLKEQVTAIVGGDIPVILAEKHLEMII</sequence>
<dbReference type="InterPro" id="IPR036866">
    <property type="entry name" value="RibonucZ/Hydroxyglut_hydro"/>
</dbReference>